<gene>
    <name evidence="1" type="ORF">CWK15_18035</name>
</gene>
<dbReference type="EMBL" id="AAHBYH010000018">
    <property type="protein sequence ID" value="EBU3913293.1"/>
    <property type="molecule type" value="Genomic_DNA"/>
</dbReference>
<dbReference type="AlphaFoldDB" id="A0A5V4Z6J0"/>
<dbReference type="GO" id="GO:0003677">
    <property type="term" value="F:DNA binding"/>
    <property type="evidence" value="ECO:0007669"/>
    <property type="project" value="InterPro"/>
</dbReference>
<dbReference type="NCBIfam" id="NF041471">
    <property type="entry name" value="phage_reg_YmfL"/>
    <property type="match status" value="1"/>
</dbReference>
<evidence type="ECO:0008006" key="2">
    <source>
        <dbReference type="Google" id="ProtNLM"/>
    </source>
</evidence>
<comment type="caution">
    <text evidence="1">The sequence shown here is derived from an EMBL/GenBank/DDBJ whole genome shotgun (WGS) entry which is preliminary data.</text>
</comment>
<organism evidence="1">
    <name type="scientific">Salmonella enterica</name>
    <name type="common">Salmonella choleraesuis</name>
    <dbReference type="NCBI Taxonomy" id="28901"/>
    <lineage>
        <taxon>Bacteria</taxon>
        <taxon>Pseudomonadati</taxon>
        <taxon>Pseudomonadota</taxon>
        <taxon>Gammaproteobacteria</taxon>
        <taxon>Enterobacterales</taxon>
        <taxon>Enterobacteriaceae</taxon>
        <taxon>Salmonella</taxon>
    </lineage>
</organism>
<reference evidence="1" key="1">
    <citation type="submission" date="2018-07" db="EMBL/GenBank/DDBJ databases">
        <authorList>
            <consortium name="PulseNet: The National Subtyping Network for Foodborne Disease Surveillance"/>
            <person name="Tarr C.L."/>
            <person name="Trees E."/>
            <person name="Katz L.S."/>
            <person name="Carleton-Romer H.A."/>
            <person name="Stroika S."/>
            <person name="Kucerova Z."/>
            <person name="Roache K.F."/>
            <person name="Sabol A.L."/>
            <person name="Besser J."/>
            <person name="Gerner-Smidt P."/>
        </authorList>
    </citation>
    <scope>NUCLEOTIDE SEQUENCE</scope>
    <source>
        <strain evidence="1">PNUSAS029138</strain>
    </source>
</reference>
<proteinExistence type="predicted"/>
<accession>A0A5V4Z6J0</accession>
<evidence type="ECO:0000313" key="1">
    <source>
        <dbReference type="EMBL" id="EBU3913293.1"/>
    </source>
</evidence>
<dbReference type="InterPro" id="IPR009679">
    <property type="entry name" value="Phage_186_CII-like"/>
</dbReference>
<name>A0A5V4Z6J0_SALER</name>
<sequence length="194" mass="21886">MGEDKKAWRQLMQPDWYLDVARGIVTGLRGGYTEAVSWIGRKRTVGETGTTESSLQNRLRDDGDQIFPLGWTVLLDQVSGTHHFADAVARVYGGVYVPPIEIDDVDNSDLNQRLLESYEEIGIYSQKSRAATEDGVIDSREREEIEEEFYRVIAKLEEHKVLLFKIFCRSIEGDARECAAPGTVAPYVLEKTNA</sequence>
<dbReference type="Pfam" id="PF06892">
    <property type="entry name" value="Phage_CP76"/>
    <property type="match status" value="1"/>
</dbReference>
<protein>
    <recommendedName>
        <fullName evidence="2">DNA-binding protein</fullName>
    </recommendedName>
</protein>
<dbReference type="InterPro" id="IPR048188">
    <property type="entry name" value="YmfL-like"/>
</dbReference>